<sequence length="173" mass="18596">MSRFTSGVQNEITVPAVAHRLVTCDGVGLTDRMPTDFTNHPFSVALTDDASQHPLVFARAFNSGNAGAVEQVYEPDGVLVATPGQPVTGAARAAANQRFLGLGLPIDVRPRHVYVADDIALLIVDWTIDGQGPDGQHVHLEGTATDVARRGPDGRWRYVIDNPFGTERSNDPQ</sequence>
<evidence type="ECO:0000313" key="2">
    <source>
        <dbReference type="EMBL" id="TQL39032.1"/>
    </source>
</evidence>
<dbReference type="AlphaFoldDB" id="A0A542XT76"/>
<gene>
    <name evidence="2" type="ORF">FB564_4254</name>
</gene>
<dbReference type="InterPro" id="IPR032710">
    <property type="entry name" value="NTF2-like_dom_sf"/>
</dbReference>
<accession>A0A542XT76</accession>
<dbReference type="GO" id="GO:0016853">
    <property type="term" value="F:isomerase activity"/>
    <property type="evidence" value="ECO:0007669"/>
    <property type="project" value="UniProtKB-KW"/>
</dbReference>
<dbReference type="Gene3D" id="3.10.450.50">
    <property type="match status" value="1"/>
</dbReference>
<dbReference type="Proteomes" id="UP000315983">
    <property type="component" value="Unassembled WGS sequence"/>
</dbReference>
<dbReference type="SUPFAM" id="SSF54427">
    <property type="entry name" value="NTF2-like"/>
    <property type="match status" value="1"/>
</dbReference>
<feature type="domain" description="DUF4440" evidence="1">
    <location>
        <begin position="57"/>
        <end position="157"/>
    </location>
</feature>
<reference evidence="2 3" key="1">
    <citation type="submission" date="2019-06" db="EMBL/GenBank/DDBJ databases">
        <title>Sequencing the genomes of 1000 actinobacteria strains.</title>
        <authorList>
            <person name="Klenk H.-P."/>
        </authorList>
    </citation>
    <scope>NUCLEOTIDE SEQUENCE [LARGE SCALE GENOMIC DNA]</scope>
    <source>
        <strain evidence="2 3">DSM 44819</strain>
    </source>
</reference>
<dbReference type="EMBL" id="VFOL01000001">
    <property type="protein sequence ID" value="TQL39032.1"/>
    <property type="molecule type" value="Genomic_DNA"/>
</dbReference>
<organism evidence="2 3">
    <name type="scientific">Salinispora arenicola</name>
    <dbReference type="NCBI Taxonomy" id="168697"/>
    <lineage>
        <taxon>Bacteria</taxon>
        <taxon>Bacillati</taxon>
        <taxon>Actinomycetota</taxon>
        <taxon>Actinomycetes</taxon>
        <taxon>Micromonosporales</taxon>
        <taxon>Micromonosporaceae</taxon>
        <taxon>Salinispora</taxon>
    </lineage>
</organism>
<proteinExistence type="predicted"/>
<keyword evidence="2" id="KW-0413">Isomerase</keyword>
<evidence type="ECO:0000313" key="3">
    <source>
        <dbReference type="Proteomes" id="UP000315983"/>
    </source>
</evidence>
<name>A0A542XT76_SALAC</name>
<protein>
    <submittedName>
        <fullName evidence="2">Ketosteroid isomerase-like protein</fullName>
    </submittedName>
</protein>
<comment type="caution">
    <text evidence="2">The sequence shown here is derived from an EMBL/GenBank/DDBJ whole genome shotgun (WGS) entry which is preliminary data.</text>
</comment>
<dbReference type="InterPro" id="IPR027843">
    <property type="entry name" value="DUF4440"/>
</dbReference>
<evidence type="ECO:0000259" key="1">
    <source>
        <dbReference type="Pfam" id="PF14534"/>
    </source>
</evidence>
<dbReference type="Pfam" id="PF14534">
    <property type="entry name" value="DUF4440"/>
    <property type="match status" value="1"/>
</dbReference>